<sequence length="95" mass="10247">MQKPDFLVHDSTDSVGVIVVEGLEAGQTLVGWVMDTDSTIEVLALDAIPLGHKVALNDIKNGDTILKYDNDIGKAVADIAKGGHVHVQNVKTKRW</sequence>
<name>A0A135ID58_9GAMM</name>
<dbReference type="CDD" id="cd11613">
    <property type="entry name" value="SAF_AH_GD"/>
    <property type="match status" value="1"/>
</dbReference>
<dbReference type="GO" id="GO:0016829">
    <property type="term" value="F:lyase activity"/>
    <property type="evidence" value="ECO:0007669"/>
    <property type="project" value="UniProtKB-KW"/>
</dbReference>
<reference evidence="3 4" key="1">
    <citation type="submission" date="2015-11" db="EMBL/GenBank/DDBJ databases">
        <title>Genomic Taxonomy of the Vibrionaceae.</title>
        <authorList>
            <person name="Gomez-Gil B."/>
            <person name="Enciso-Ibarra J."/>
        </authorList>
    </citation>
    <scope>NUCLEOTIDE SEQUENCE [LARGE SCALE GENOMIC DNA]</scope>
    <source>
        <strain evidence="3 4">CAIM 912</strain>
    </source>
</reference>
<dbReference type="EMBL" id="LNTY01000006">
    <property type="protein sequence ID" value="KXF83403.1"/>
    <property type="molecule type" value="Genomic_DNA"/>
</dbReference>
<feature type="domain" description="SAF" evidence="2">
    <location>
        <begin position="14"/>
        <end position="91"/>
    </location>
</feature>
<dbReference type="Gene3D" id="2.30.130.110">
    <property type="match status" value="1"/>
</dbReference>
<dbReference type="Proteomes" id="UP000070529">
    <property type="component" value="Unassembled WGS sequence"/>
</dbReference>
<keyword evidence="4" id="KW-1185">Reference proteome</keyword>
<evidence type="ECO:0000259" key="2">
    <source>
        <dbReference type="SMART" id="SM00858"/>
    </source>
</evidence>
<dbReference type="AlphaFoldDB" id="A0A135ID58"/>
<proteinExistence type="predicted"/>
<protein>
    <submittedName>
        <fullName evidence="3">Flagellar biosynthesis protein FlgA</fullName>
    </submittedName>
</protein>
<keyword evidence="3" id="KW-0282">Flagellum</keyword>
<keyword evidence="3" id="KW-0969">Cilium</keyword>
<gene>
    <name evidence="3" type="ORF">ATN88_07080</name>
</gene>
<dbReference type="InterPro" id="IPR013974">
    <property type="entry name" value="SAF"/>
</dbReference>
<dbReference type="InterPro" id="IPR044144">
    <property type="entry name" value="SAF_UxaA/GarD"/>
</dbReference>
<organism evidence="3 4">
    <name type="scientific">Enterovibrio coralii</name>
    <dbReference type="NCBI Taxonomy" id="294935"/>
    <lineage>
        <taxon>Bacteria</taxon>
        <taxon>Pseudomonadati</taxon>
        <taxon>Pseudomonadota</taxon>
        <taxon>Gammaproteobacteria</taxon>
        <taxon>Vibrionales</taxon>
        <taxon>Vibrionaceae</taxon>
        <taxon>Enterovibrio</taxon>
    </lineage>
</organism>
<evidence type="ECO:0000313" key="4">
    <source>
        <dbReference type="Proteomes" id="UP000070529"/>
    </source>
</evidence>
<dbReference type="SMART" id="SM00858">
    <property type="entry name" value="SAF"/>
    <property type="match status" value="1"/>
</dbReference>
<keyword evidence="3" id="KW-0966">Cell projection</keyword>
<dbReference type="RefSeq" id="WP_067411753.1">
    <property type="nucleotide sequence ID" value="NZ_LNTY01000006.1"/>
</dbReference>
<dbReference type="OrthoDB" id="9804574at2"/>
<dbReference type="STRING" id="294935.ATN88_07080"/>
<evidence type="ECO:0000256" key="1">
    <source>
        <dbReference type="ARBA" id="ARBA00023239"/>
    </source>
</evidence>
<evidence type="ECO:0000313" key="3">
    <source>
        <dbReference type="EMBL" id="KXF83403.1"/>
    </source>
</evidence>
<accession>A0A135ID58</accession>
<keyword evidence="1" id="KW-0456">Lyase</keyword>
<comment type="caution">
    <text evidence="3">The sequence shown here is derived from an EMBL/GenBank/DDBJ whole genome shotgun (WGS) entry which is preliminary data.</text>
</comment>